<dbReference type="Proteomes" id="UP000228503">
    <property type="component" value="Unassembled WGS sequence"/>
</dbReference>
<sequence length="559" mass="61357">MRPIATKIISVGKNAMSALKKMAIFLTVIIVVLFLFNYLSTGQKIPLEPQTELQSQAIQNMLVELESNQTDKGRLELFVYQNGFCNFLGEGCSEKYGNERYSNNGLIQKMANLIVIPYENPPASALGWAQVSMEKVGFIPSTYAYSGVGFSSLSGYMEIWKLFREISYIILVLVMITIGFLIMFRVKIGSQAEISIQNALPRIVVAMILIAFSFPIAGFLVDIMYVIMAIVVHLIFDAGIAGTTSETAGEVVDSYINGGFFKLFPPGQNWYTLGQSMYGLMPWAIRGGIQLIGYFFVVSYIKQITHFIGEFTKDISGLGVIGNIWGNLPGLAQLLIQLVIFFAVFPIIPGVILMLVMMLTALLFVFKIFFLLLSSYIKVVLYVIFSPVILMFSAIPGVNTIGWWFKNLFGELLAFPTVAMILMVGRAMATVNQINSPSGVNGLYIRTSLIPHYVEPFRLPFLHGISSSDLNTLIGLGLILMTPDLIKMVKGWVGVTDNGLNIGLGTFMAGAGIFTAGIGAASQIDSMKTGIMGRDPMERQKGIVDLLPWVRKGKSPGGS</sequence>
<dbReference type="EMBL" id="PFOB01000050">
    <property type="protein sequence ID" value="PIZ62582.1"/>
    <property type="molecule type" value="Genomic_DNA"/>
</dbReference>
<evidence type="ECO:0000313" key="3">
    <source>
        <dbReference type="Proteomes" id="UP000228503"/>
    </source>
</evidence>
<feature type="transmembrane region" description="Helical" evidence="1">
    <location>
        <begin position="283"/>
        <end position="301"/>
    </location>
</feature>
<accession>A0A2M7TY78</accession>
<feature type="transmembrane region" description="Helical" evidence="1">
    <location>
        <begin position="166"/>
        <end position="184"/>
    </location>
</feature>
<feature type="transmembrane region" description="Helical" evidence="1">
    <location>
        <begin position="322"/>
        <end position="345"/>
    </location>
</feature>
<feature type="transmembrane region" description="Helical" evidence="1">
    <location>
        <begin position="351"/>
        <end position="372"/>
    </location>
</feature>
<keyword evidence="1" id="KW-1133">Transmembrane helix</keyword>
<feature type="transmembrane region" description="Helical" evidence="1">
    <location>
        <begin position="204"/>
        <end position="236"/>
    </location>
</feature>
<gene>
    <name evidence="2" type="ORF">COY16_03850</name>
</gene>
<reference evidence="3" key="1">
    <citation type="submission" date="2017-09" db="EMBL/GenBank/DDBJ databases">
        <title>Depth-based differentiation of microbial function through sediment-hosted aquifers and enrichment of novel symbionts in the deep terrestrial subsurface.</title>
        <authorList>
            <person name="Probst A.J."/>
            <person name="Ladd B."/>
            <person name="Jarett J.K."/>
            <person name="Geller-Mcgrath D.E."/>
            <person name="Sieber C.M.K."/>
            <person name="Emerson J.B."/>
            <person name="Anantharaman K."/>
            <person name="Thomas B.C."/>
            <person name="Malmstrom R."/>
            <person name="Stieglmeier M."/>
            <person name="Klingl A."/>
            <person name="Woyke T."/>
            <person name="Ryan C.M."/>
            <person name="Banfield J.F."/>
        </authorList>
    </citation>
    <scope>NUCLEOTIDE SEQUENCE [LARGE SCALE GENOMIC DNA]</scope>
</reference>
<evidence type="ECO:0000256" key="1">
    <source>
        <dbReference type="SAM" id="Phobius"/>
    </source>
</evidence>
<organism evidence="2 3">
    <name type="scientific">Candidatus Roizmanbacteria bacterium CG_4_10_14_0_2_um_filter_39_13</name>
    <dbReference type="NCBI Taxonomy" id="1974825"/>
    <lineage>
        <taxon>Bacteria</taxon>
        <taxon>Candidatus Roizmaniibacteriota</taxon>
    </lineage>
</organism>
<keyword evidence="1" id="KW-0812">Transmembrane</keyword>
<dbReference type="AlphaFoldDB" id="A0A2M7TY78"/>
<comment type="caution">
    <text evidence="2">The sequence shown here is derived from an EMBL/GenBank/DDBJ whole genome shotgun (WGS) entry which is preliminary data.</text>
</comment>
<name>A0A2M7TY78_9BACT</name>
<keyword evidence="1" id="KW-0472">Membrane</keyword>
<feature type="transmembrane region" description="Helical" evidence="1">
    <location>
        <begin position="461"/>
        <end position="482"/>
    </location>
</feature>
<feature type="transmembrane region" description="Helical" evidence="1">
    <location>
        <begin position="379"/>
        <end position="398"/>
    </location>
</feature>
<proteinExistence type="predicted"/>
<feature type="transmembrane region" description="Helical" evidence="1">
    <location>
        <begin position="404"/>
        <end position="424"/>
    </location>
</feature>
<protein>
    <submittedName>
        <fullName evidence="2">Uncharacterized protein</fullName>
    </submittedName>
</protein>
<feature type="transmembrane region" description="Helical" evidence="1">
    <location>
        <begin position="21"/>
        <end position="39"/>
    </location>
</feature>
<feature type="transmembrane region" description="Helical" evidence="1">
    <location>
        <begin position="502"/>
        <end position="524"/>
    </location>
</feature>
<evidence type="ECO:0000313" key="2">
    <source>
        <dbReference type="EMBL" id="PIZ62582.1"/>
    </source>
</evidence>